<protein>
    <submittedName>
        <fullName evidence="2">CYSTM domain-containing protein</fullName>
    </submittedName>
</protein>
<dbReference type="Proteomes" id="UP000095280">
    <property type="component" value="Unplaced"/>
</dbReference>
<name>A0A1I8JR14_9PLAT</name>
<evidence type="ECO:0000313" key="1">
    <source>
        <dbReference type="Proteomes" id="UP000095280"/>
    </source>
</evidence>
<accession>A0A1I8JR14</accession>
<proteinExistence type="predicted"/>
<keyword evidence="1" id="KW-1185">Reference proteome</keyword>
<reference evidence="2" key="1">
    <citation type="submission" date="2016-11" db="UniProtKB">
        <authorList>
            <consortium name="WormBaseParasite"/>
        </authorList>
    </citation>
    <scope>IDENTIFICATION</scope>
</reference>
<dbReference type="WBParaSite" id="snap_masked-unitig_39744-processed-gene-0.1-mRNA-1">
    <property type="protein sequence ID" value="snap_masked-unitig_39744-processed-gene-0.1-mRNA-1"/>
    <property type="gene ID" value="snap_masked-unitig_39744-processed-gene-0.1"/>
</dbReference>
<evidence type="ECO:0000313" key="2">
    <source>
        <dbReference type="WBParaSite" id="snap_masked-unitig_39744-processed-gene-0.1-mRNA-1"/>
    </source>
</evidence>
<sequence length="84" mass="9028">HGSGRQGVIRIGRSEVGELWRRAKPPARLSQRLSTASTASIRRRPRFGCYDACGIGCLCCCWARLLTGPTTASGAPASIWAILD</sequence>
<dbReference type="AlphaFoldDB" id="A0A1I8JR14"/>
<organism evidence="1 2">
    <name type="scientific">Macrostomum lignano</name>
    <dbReference type="NCBI Taxonomy" id="282301"/>
    <lineage>
        <taxon>Eukaryota</taxon>
        <taxon>Metazoa</taxon>
        <taxon>Spiralia</taxon>
        <taxon>Lophotrochozoa</taxon>
        <taxon>Platyhelminthes</taxon>
        <taxon>Rhabditophora</taxon>
        <taxon>Macrostomorpha</taxon>
        <taxon>Macrostomida</taxon>
        <taxon>Macrostomidae</taxon>
        <taxon>Macrostomum</taxon>
    </lineage>
</organism>